<dbReference type="SUPFAM" id="SSF49899">
    <property type="entry name" value="Concanavalin A-like lectins/glucanases"/>
    <property type="match status" value="1"/>
</dbReference>
<dbReference type="eggNOG" id="COG2273">
    <property type="taxonomic scope" value="Bacteria"/>
</dbReference>
<dbReference type="PANTHER" id="PTHR10963">
    <property type="entry name" value="GLYCOSYL HYDROLASE-RELATED"/>
    <property type="match status" value="1"/>
</dbReference>
<dbReference type="PANTHER" id="PTHR10963:SF55">
    <property type="entry name" value="GLYCOSIDE HYDROLASE FAMILY 16 PROTEIN"/>
    <property type="match status" value="1"/>
</dbReference>
<dbReference type="eggNOG" id="COG3509">
    <property type="taxonomic scope" value="Bacteria"/>
</dbReference>
<dbReference type="NCBIfam" id="TIGR04183">
    <property type="entry name" value="Por_Secre_tail"/>
    <property type="match status" value="1"/>
</dbReference>
<protein>
    <submittedName>
        <fullName evidence="4">Beta-glucanase</fullName>
    </submittedName>
</protein>
<dbReference type="InterPro" id="IPR013320">
    <property type="entry name" value="ConA-like_dom_sf"/>
</dbReference>
<feature type="domain" description="GH16" evidence="3">
    <location>
        <begin position="31"/>
        <end position="264"/>
    </location>
</feature>
<dbReference type="AlphaFoldDB" id="A0A098LKT9"/>
<dbReference type="Pfam" id="PF02018">
    <property type="entry name" value="CBM_4_9"/>
    <property type="match status" value="1"/>
</dbReference>
<dbReference type="GO" id="GO:0005975">
    <property type="term" value="P:carbohydrate metabolic process"/>
    <property type="evidence" value="ECO:0007669"/>
    <property type="project" value="InterPro"/>
</dbReference>
<dbReference type="STRING" id="153721.MYP_4349"/>
<dbReference type="Gene3D" id="2.60.120.200">
    <property type="match status" value="1"/>
</dbReference>
<dbReference type="InterPro" id="IPR008979">
    <property type="entry name" value="Galactose-bd-like_sf"/>
</dbReference>
<proteinExistence type="inferred from homology"/>
<dbReference type="InterPro" id="IPR050546">
    <property type="entry name" value="Glycosyl_Hydrlase_16"/>
</dbReference>
<dbReference type="GO" id="GO:0004553">
    <property type="term" value="F:hydrolase activity, hydrolyzing O-glycosyl compounds"/>
    <property type="evidence" value="ECO:0007669"/>
    <property type="project" value="InterPro"/>
</dbReference>
<reference evidence="4 5" key="1">
    <citation type="submission" date="2014-09" db="EMBL/GenBank/DDBJ databases">
        <title>Sporocytophaga myxococcoides PG-01 genome sequencing.</title>
        <authorList>
            <person name="Liu L."/>
            <person name="Gao P.J."/>
            <person name="Chen G.J."/>
            <person name="Wang L.S."/>
        </authorList>
    </citation>
    <scope>NUCLEOTIDE SEQUENCE [LARGE SCALE GENOMIC DNA]</scope>
    <source>
        <strain evidence="4 5">PG-01</strain>
    </source>
</reference>
<dbReference type="Pfam" id="PF18998">
    <property type="entry name" value="Flg_new_2"/>
    <property type="match status" value="1"/>
</dbReference>
<comment type="caution">
    <text evidence="4">The sequence shown here is derived from an EMBL/GenBank/DDBJ whole genome shotgun (WGS) entry which is preliminary data.</text>
</comment>
<dbReference type="CDD" id="cd08023">
    <property type="entry name" value="GH16_laminarinase_like"/>
    <property type="match status" value="1"/>
</dbReference>
<dbReference type="PROSITE" id="PS51762">
    <property type="entry name" value="GH16_2"/>
    <property type="match status" value="1"/>
</dbReference>
<sequence length="567" mass="64024">MRVIIAISLCLFLSPLYAQKINKVLIWSEEFDYSGLPNPNKWNYDVGGSGFGNNELQYYTKETLENVRVDNGKLIIEARKENYSGKKFTSSRIKTLGNGDWKYGRFEVRAKLPTGRGIWPAIWFLPSENIYGNWPSSGEIDLMENVGYDPDKIFFTTHTERYNHATGEGRGGSTDLVAPYNNFYTYALEWYADSLRFYVDNVLYYSLDKKPTDTYKEWPFDQKMHLIMNNAVGGDWAGSQGIDSTIFPQKFEVDFVRVYQFSEEKSEYDLLVHQVAGGSVTASFPNGKVNANANVTLEAVPDVGFEFIKWEGTYQDLDNPLQFDMAINTTIKPVFRKKGEMIQNGEFDAGFFKWHQTVPSGLASSTIDQEEIVFNISKSGANAWDIQFSQDDLLIEKGNSYTLRFDVWASQQTTFVASIGMSKDPWNVYSGATQTAGPAKKTITYNFTMSGNTDPEARIIFDLGKALGSLHFDNISLVNDNVLSTFKPLVKSKLSFYPNPAADKILFESDALIRSLTIYNQSGKIVFEKRSIRDYKVEIAAAGFPKGVYIAEIETAEGVIKEKVIKD</sequence>
<dbReference type="InterPro" id="IPR044060">
    <property type="entry name" value="Bacterial_rp_domain"/>
</dbReference>
<dbReference type="Pfam" id="PF00722">
    <property type="entry name" value="Glyco_hydro_16"/>
    <property type="match status" value="1"/>
</dbReference>
<dbReference type="Pfam" id="PF18962">
    <property type="entry name" value="Por_Secre_tail"/>
    <property type="match status" value="1"/>
</dbReference>
<keyword evidence="2" id="KW-0378">Hydrolase</keyword>
<evidence type="ECO:0000313" key="4">
    <source>
        <dbReference type="EMBL" id="GAL87119.1"/>
    </source>
</evidence>
<accession>A0A098LKT9</accession>
<name>A0A098LKT9_9BACT</name>
<keyword evidence="5" id="KW-1185">Reference proteome</keyword>
<dbReference type="InterPro" id="IPR000757">
    <property type="entry name" value="Beta-glucanase-like"/>
</dbReference>
<dbReference type="Gene3D" id="2.60.120.260">
    <property type="entry name" value="Galactose-binding domain-like"/>
    <property type="match status" value="1"/>
</dbReference>
<dbReference type="OrthoDB" id="9776255at2"/>
<evidence type="ECO:0000256" key="2">
    <source>
        <dbReference type="ARBA" id="ARBA00022801"/>
    </source>
</evidence>
<dbReference type="SUPFAM" id="SSF49785">
    <property type="entry name" value="Galactose-binding domain-like"/>
    <property type="match status" value="1"/>
</dbReference>
<dbReference type="EMBL" id="BBLT01000011">
    <property type="protein sequence ID" value="GAL87119.1"/>
    <property type="molecule type" value="Genomic_DNA"/>
</dbReference>
<comment type="similarity">
    <text evidence="1">Belongs to the glycosyl hydrolase 16 family.</text>
</comment>
<dbReference type="InterPro" id="IPR003305">
    <property type="entry name" value="CenC_carb-bd"/>
</dbReference>
<gene>
    <name evidence="4" type="ORF">MYP_4349</name>
</gene>
<evidence type="ECO:0000256" key="1">
    <source>
        <dbReference type="ARBA" id="ARBA00006865"/>
    </source>
</evidence>
<dbReference type="InterPro" id="IPR026444">
    <property type="entry name" value="Secre_tail"/>
</dbReference>
<organism evidence="4 5">
    <name type="scientific">Sporocytophaga myxococcoides</name>
    <dbReference type="NCBI Taxonomy" id="153721"/>
    <lineage>
        <taxon>Bacteria</taxon>
        <taxon>Pseudomonadati</taxon>
        <taxon>Bacteroidota</taxon>
        <taxon>Cytophagia</taxon>
        <taxon>Cytophagales</taxon>
        <taxon>Cytophagaceae</taxon>
        <taxon>Sporocytophaga</taxon>
    </lineage>
</organism>
<evidence type="ECO:0000259" key="3">
    <source>
        <dbReference type="PROSITE" id="PS51762"/>
    </source>
</evidence>
<dbReference type="RefSeq" id="WP_081990628.1">
    <property type="nucleotide sequence ID" value="NZ_BBLT01000011.1"/>
</dbReference>
<dbReference type="Proteomes" id="UP000030185">
    <property type="component" value="Unassembled WGS sequence"/>
</dbReference>
<evidence type="ECO:0000313" key="5">
    <source>
        <dbReference type="Proteomes" id="UP000030185"/>
    </source>
</evidence>